<dbReference type="EMBL" id="DXBM01000009">
    <property type="protein sequence ID" value="HIZ45484.1"/>
    <property type="molecule type" value="Genomic_DNA"/>
</dbReference>
<gene>
    <name evidence="1" type="ORF">IAA19_00450</name>
</gene>
<evidence type="ECO:0000313" key="2">
    <source>
        <dbReference type="Proteomes" id="UP000824062"/>
    </source>
</evidence>
<dbReference type="GO" id="GO:0016791">
    <property type="term" value="F:phosphatase activity"/>
    <property type="evidence" value="ECO:0007669"/>
    <property type="project" value="TreeGrafter"/>
</dbReference>
<organism evidence="1 2">
    <name type="scientific">Candidatus Olsenella pullistercoris</name>
    <dbReference type="NCBI Taxonomy" id="2838712"/>
    <lineage>
        <taxon>Bacteria</taxon>
        <taxon>Bacillati</taxon>
        <taxon>Actinomycetota</taxon>
        <taxon>Coriobacteriia</taxon>
        <taxon>Coriobacteriales</taxon>
        <taxon>Atopobiaceae</taxon>
        <taxon>Olsenella</taxon>
    </lineage>
</organism>
<dbReference type="GO" id="GO:0000287">
    <property type="term" value="F:magnesium ion binding"/>
    <property type="evidence" value="ECO:0007669"/>
    <property type="project" value="TreeGrafter"/>
</dbReference>
<dbReference type="Gene3D" id="3.30.1240.10">
    <property type="match status" value="1"/>
</dbReference>
<proteinExistence type="predicted"/>
<evidence type="ECO:0000313" key="1">
    <source>
        <dbReference type="EMBL" id="HIZ45484.1"/>
    </source>
</evidence>
<dbReference type="Gene3D" id="3.40.50.1000">
    <property type="entry name" value="HAD superfamily/HAD-like"/>
    <property type="match status" value="1"/>
</dbReference>
<accession>A0A9D2EX18</accession>
<name>A0A9D2EX18_9ACTN</name>
<reference evidence="1" key="1">
    <citation type="journal article" date="2021" name="PeerJ">
        <title>Extensive microbial diversity within the chicken gut microbiome revealed by metagenomics and culture.</title>
        <authorList>
            <person name="Gilroy R."/>
            <person name="Ravi A."/>
            <person name="Getino M."/>
            <person name="Pursley I."/>
            <person name="Horton D.L."/>
            <person name="Alikhan N.F."/>
            <person name="Baker D."/>
            <person name="Gharbi K."/>
            <person name="Hall N."/>
            <person name="Watson M."/>
            <person name="Adriaenssens E.M."/>
            <person name="Foster-Nyarko E."/>
            <person name="Jarju S."/>
            <person name="Secka A."/>
            <person name="Antonio M."/>
            <person name="Oren A."/>
            <person name="Chaudhuri R.R."/>
            <person name="La Ragione R."/>
            <person name="Hildebrand F."/>
            <person name="Pallen M.J."/>
        </authorList>
    </citation>
    <scope>NUCLEOTIDE SEQUENCE</scope>
    <source>
        <strain evidence="1">ChiHjej12B11-14209</strain>
    </source>
</reference>
<reference evidence="1" key="2">
    <citation type="submission" date="2021-04" db="EMBL/GenBank/DDBJ databases">
        <authorList>
            <person name="Gilroy R."/>
        </authorList>
    </citation>
    <scope>NUCLEOTIDE SEQUENCE</scope>
    <source>
        <strain evidence="1">ChiHjej12B11-14209</strain>
    </source>
</reference>
<dbReference type="InterPro" id="IPR036412">
    <property type="entry name" value="HAD-like_sf"/>
</dbReference>
<protein>
    <submittedName>
        <fullName evidence="1">Cof-type HAD-IIB family hydrolase</fullName>
    </submittedName>
</protein>
<dbReference type="AlphaFoldDB" id="A0A9D2EX18"/>
<dbReference type="GO" id="GO:0005829">
    <property type="term" value="C:cytosol"/>
    <property type="evidence" value="ECO:0007669"/>
    <property type="project" value="TreeGrafter"/>
</dbReference>
<keyword evidence="1" id="KW-0378">Hydrolase</keyword>
<dbReference type="SUPFAM" id="SSF56784">
    <property type="entry name" value="HAD-like"/>
    <property type="match status" value="1"/>
</dbReference>
<dbReference type="PANTHER" id="PTHR10000">
    <property type="entry name" value="PHOSPHOSERINE PHOSPHATASE"/>
    <property type="match status" value="1"/>
</dbReference>
<dbReference type="Proteomes" id="UP000824062">
    <property type="component" value="Unassembled WGS sequence"/>
</dbReference>
<sequence length="270" mass="28472">MTSRPSGAGPVVAFFDVDGTLTYRTPETGWQIILADEVRRAVGRFVERGNVAVLSTGRGFCAVDDCVAELPFAGSVTLDGAHVALGDRVLVDRSFPDELLDGMVSEMRRVGMDAFFQGTTGSICVCPDESPEDDWGGVAVHGVSDLTPEVRAFGLAKVDFREGSLAAFRSSAFLTENLGYYDVGEGCHELVMPGCSKGTGARALLEALPERPSRVIAFGDSENDLSVLEVADVAVVMGSASERVRAVADIVAPPASERGVARVLEDLGLA</sequence>
<dbReference type="PANTHER" id="PTHR10000:SF8">
    <property type="entry name" value="HAD SUPERFAMILY HYDROLASE-LIKE, TYPE 3"/>
    <property type="match status" value="1"/>
</dbReference>
<dbReference type="Pfam" id="PF08282">
    <property type="entry name" value="Hydrolase_3"/>
    <property type="match status" value="1"/>
</dbReference>
<dbReference type="InterPro" id="IPR023214">
    <property type="entry name" value="HAD_sf"/>
</dbReference>
<comment type="caution">
    <text evidence="1">The sequence shown here is derived from an EMBL/GenBank/DDBJ whole genome shotgun (WGS) entry which is preliminary data.</text>
</comment>